<dbReference type="FunFam" id="3.40.50.12780:FF:000012">
    <property type="entry name" value="Non-ribosomal peptide synthetase"/>
    <property type="match status" value="1"/>
</dbReference>
<dbReference type="EMBL" id="MK618714">
    <property type="protein sequence ID" value="QCP68976.1"/>
    <property type="molecule type" value="Genomic_DNA"/>
</dbReference>
<protein>
    <submittedName>
        <fullName evidence="7">VatQ</fullName>
    </submittedName>
</protein>
<dbReference type="FunFam" id="3.40.50.980:FF:000001">
    <property type="entry name" value="Non-ribosomal peptide synthetase"/>
    <property type="match status" value="1"/>
</dbReference>
<dbReference type="InterPro" id="IPR010071">
    <property type="entry name" value="AA_adenyl_dom"/>
</dbReference>
<keyword evidence="3" id="KW-0596">Phosphopantetheine</keyword>
<dbReference type="InterPro" id="IPR010060">
    <property type="entry name" value="NRPS_synth"/>
</dbReference>
<organism evidence="7">
    <name type="scientific">Moorena producens ASI16Jul14-2</name>
    <dbReference type="NCBI Taxonomy" id="2546228"/>
    <lineage>
        <taxon>Bacteria</taxon>
        <taxon>Bacillati</taxon>
        <taxon>Cyanobacteriota</taxon>
        <taxon>Cyanophyceae</taxon>
        <taxon>Coleofasciculales</taxon>
        <taxon>Coleofasciculaceae</taxon>
        <taxon>Moorena</taxon>
    </lineage>
</organism>
<dbReference type="GO" id="GO:0017000">
    <property type="term" value="P:antibiotic biosynthetic process"/>
    <property type="evidence" value="ECO:0007669"/>
    <property type="project" value="UniProtKB-KW"/>
</dbReference>
<dbReference type="Gene3D" id="1.10.10.1830">
    <property type="entry name" value="Non-ribosomal peptide synthase, adenylation domain"/>
    <property type="match status" value="1"/>
</dbReference>
<reference evidence="7" key="1">
    <citation type="journal article" date="2019" name="Angew. Chem. Int. Ed. Engl.">
        <title>Nature's Combinatorial Biosynthesis Produces Vatiamides A-F.</title>
        <authorList>
            <person name="Moss N.A."/>
            <person name="Seiler G."/>
            <person name="Leao T.F."/>
            <person name="Castro-Falcon G."/>
            <person name="Gerwick L."/>
            <person name="Hughes C.C."/>
            <person name="Gerwick W.H."/>
        </authorList>
    </citation>
    <scope>NUCLEOTIDE SEQUENCE</scope>
    <source>
        <strain evidence="7">ASI16Jul14-2</strain>
    </source>
</reference>
<dbReference type="Gene3D" id="1.10.1200.10">
    <property type="entry name" value="ACP-like"/>
    <property type="match status" value="1"/>
</dbReference>
<evidence type="ECO:0000256" key="3">
    <source>
        <dbReference type="ARBA" id="ARBA00022450"/>
    </source>
</evidence>
<evidence type="ECO:0000256" key="5">
    <source>
        <dbReference type="ARBA" id="ARBA00023194"/>
    </source>
</evidence>
<dbReference type="InterPro" id="IPR025110">
    <property type="entry name" value="AMP-bd_C"/>
</dbReference>
<dbReference type="Pfam" id="PF00550">
    <property type="entry name" value="PP-binding"/>
    <property type="match status" value="1"/>
</dbReference>
<dbReference type="InterPro" id="IPR044894">
    <property type="entry name" value="TubC_N_sf"/>
</dbReference>
<dbReference type="NCBIfam" id="TIGR01733">
    <property type="entry name" value="AA-adenyl-dom"/>
    <property type="match status" value="1"/>
</dbReference>
<evidence type="ECO:0000256" key="1">
    <source>
        <dbReference type="ARBA" id="ARBA00001957"/>
    </source>
</evidence>
<dbReference type="CDD" id="cd19534">
    <property type="entry name" value="E_NRPS"/>
    <property type="match status" value="1"/>
</dbReference>
<accession>A0A4P8JBP7</accession>
<evidence type="ECO:0000313" key="7">
    <source>
        <dbReference type="EMBL" id="QCP68976.1"/>
    </source>
</evidence>
<dbReference type="PANTHER" id="PTHR45398:SF1">
    <property type="entry name" value="ENZYME, PUTATIVE (JCVI)-RELATED"/>
    <property type="match status" value="1"/>
</dbReference>
<dbReference type="CDD" id="cd19531">
    <property type="entry name" value="LCL_NRPS-like"/>
    <property type="match status" value="1"/>
</dbReference>
<dbReference type="InterPro" id="IPR045851">
    <property type="entry name" value="AMP-bd_C_sf"/>
</dbReference>
<dbReference type="InterPro" id="IPR009081">
    <property type="entry name" value="PP-bd_ACP"/>
</dbReference>
<dbReference type="Gene3D" id="3.30.559.10">
    <property type="entry name" value="Chloramphenicol acetyltransferase-like domain"/>
    <property type="match status" value="2"/>
</dbReference>
<dbReference type="Gene3D" id="3.30.559.30">
    <property type="entry name" value="Nonribosomal peptide synthetase, condensation domain"/>
    <property type="match status" value="2"/>
</dbReference>
<dbReference type="Gene3D" id="3.40.50.980">
    <property type="match status" value="2"/>
</dbReference>
<dbReference type="FunFam" id="1.10.1200.10:FF:000005">
    <property type="entry name" value="Nonribosomal peptide synthetase 1"/>
    <property type="match status" value="1"/>
</dbReference>
<dbReference type="FunFam" id="3.30.300.30:FF:000010">
    <property type="entry name" value="Enterobactin synthetase component F"/>
    <property type="match status" value="1"/>
</dbReference>
<dbReference type="InterPro" id="IPR000873">
    <property type="entry name" value="AMP-dep_synth/lig_dom"/>
</dbReference>
<dbReference type="PROSITE" id="PS00012">
    <property type="entry name" value="PHOSPHOPANTETHEINE"/>
    <property type="match status" value="1"/>
</dbReference>
<dbReference type="InterPro" id="IPR041464">
    <property type="entry name" value="TubC_N"/>
</dbReference>
<dbReference type="GO" id="GO:0003824">
    <property type="term" value="F:catalytic activity"/>
    <property type="evidence" value="ECO:0007669"/>
    <property type="project" value="InterPro"/>
</dbReference>
<dbReference type="InterPro" id="IPR001242">
    <property type="entry name" value="Condensation_dom"/>
</dbReference>
<dbReference type="CDD" id="cd12115">
    <property type="entry name" value="A_NRPS_Sfm_like"/>
    <property type="match status" value="1"/>
</dbReference>
<dbReference type="GO" id="GO:0008610">
    <property type="term" value="P:lipid biosynthetic process"/>
    <property type="evidence" value="ECO:0007669"/>
    <property type="project" value="UniProtKB-ARBA"/>
</dbReference>
<evidence type="ECO:0000259" key="6">
    <source>
        <dbReference type="PROSITE" id="PS50075"/>
    </source>
</evidence>
<dbReference type="InterPro" id="IPR006162">
    <property type="entry name" value="Ppantetheine_attach_site"/>
</dbReference>
<dbReference type="Pfam" id="PF18563">
    <property type="entry name" value="TubC_N"/>
    <property type="match status" value="1"/>
</dbReference>
<name>A0A4P8JBP7_9CYAN</name>
<proteinExistence type="inferred from homology"/>
<keyword evidence="5" id="KW-0045">Antibiotic biosynthesis</keyword>
<dbReference type="Pfam" id="PF00501">
    <property type="entry name" value="AMP-binding"/>
    <property type="match status" value="1"/>
</dbReference>
<dbReference type="SUPFAM" id="SSF52777">
    <property type="entry name" value="CoA-dependent acyltransferases"/>
    <property type="match status" value="4"/>
</dbReference>
<evidence type="ECO:0000256" key="4">
    <source>
        <dbReference type="ARBA" id="ARBA00022553"/>
    </source>
</evidence>
<keyword evidence="4" id="KW-0597">Phosphoprotein</keyword>
<dbReference type="Pfam" id="PF00668">
    <property type="entry name" value="Condensation"/>
    <property type="match status" value="2"/>
</dbReference>
<dbReference type="Gene3D" id="2.30.38.10">
    <property type="entry name" value="Luciferase, Domain 3"/>
    <property type="match status" value="1"/>
</dbReference>
<dbReference type="InterPro" id="IPR036736">
    <property type="entry name" value="ACP-like_sf"/>
</dbReference>
<dbReference type="PANTHER" id="PTHR45398">
    <property type="match status" value="1"/>
</dbReference>
<dbReference type="Pfam" id="PF13193">
    <property type="entry name" value="AMP-binding_C"/>
    <property type="match status" value="1"/>
</dbReference>
<dbReference type="NCBIfam" id="TIGR01720">
    <property type="entry name" value="NRPS-para261"/>
    <property type="match status" value="1"/>
</dbReference>
<dbReference type="SUPFAM" id="SSF47336">
    <property type="entry name" value="ACP-like"/>
    <property type="match status" value="1"/>
</dbReference>
<dbReference type="InterPro" id="IPR020845">
    <property type="entry name" value="AMP-binding_CS"/>
</dbReference>
<dbReference type="PROSITE" id="PS50075">
    <property type="entry name" value="CARRIER"/>
    <property type="match status" value="1"/>
</dbReference>
<dbReference type="PROSITE" id="PS00455">
    <property type="entry name" value="AMP_BINDING"/>
    <property type="match status" value="1"/>
</dbReference>
<dbReference type="Gene3D" id="3.30.300.30">
    <property type="match status" value="1"/>
</dbReference>
<dbReference type="GO" id="GO:0043041">
    <property type="term" value="P:amino acid activation for nonribosomal peptide biosynthetic process"/>
    <property type="evidence" value="ECO:0007669"/>
    <property type="project" value="UniProtKB-ARBA"/>
</dbReference>
<dbReference type="GO" id="GO:0044550">
    <property type="term" value="P:secondary metabolite biosynthetic process"/>
    <property type="evidence" value="ECO:0007669"/>
    <property type="project" value="UniProtKB-ARBA"/>
</dbReference>
<dbReference type="SUPFAM" id="SSF56801">
    <property type="entry name" value="Acetyl-CoA synthetase-like"/>
    <property type="match status" value="1"/>
</dbReference>
<comment type="similarity">
    <text evidence="2">Belongs to the ATP-dependent AMP-binding enzyme family.</text>
</comment>
<evidence type="ECO:0000256" key="2">
    <source>
        <dbReference type="ARBA" id="ARBA00006432"/>
    </source>
</evidence>
<sequence>MNLVEFLQDISLKGVKLWCDGEKLRTGGSQEVLTPDVIAQLKQHKTEILQLLHEQPDILQVYPLSYGQTGLRFLWELAPQSYTYNLSFALRIYSQVDLAILQQTFEVLRTRHPMLRSTFPKLGQELVQQVHQNQSLDFLEIDASSWSEDELQAKVVEAHRHPFDLETQPVMRIRWFSHSERDHILLLTIHHIAWDGWSMSSILKELPEIYQAQQAGVERSLPQIDCCYQDYVSWQRKLLAGSEGERLWGYWQQKLAGELPVLNLLTDRPRPPIQTYNGAAYPFKLSQKLTKQLKELAQEEEATLYMVLLAAFQILLSRYTGQEDILVGSPTYGRSRPEFVPIVGYFVDQVVIRGNLSGNPCFKDFLLQGRQTVIGALAHQDYPFSLLVQRLQLEQDSSRSPLFQAYFILQNFQGAQNVQKLLSSRKKTVVNWAGWEVEPLALAQYESLFDLTLEMSEEDSSMLGLLKYNTDLFDEQTIAKMANHFENLLAGIVSNPEQRVVELPLLSEAERQQILVEWNNTKKDYPAEKCIYELFETQVEQTPEAIAVVFEEQQLTYSQLNSRANQLAHYLQGLGVKPETLVGICVERSVEMVVGLLAILKAGGAYVALDPNYPTARLAQILEDGELHLVLTDSNSQFHLPETKTPVLDINKANTVEKQTNVVSNVNPQNLAYVLYTSGSTGRPKGVAIEHRSPVSLLHWAREVYSQEELSGVLASTSICFDLSVFELFVPLSWGGKVILAENALHLPELPAAAEVSLINTVPSAARELIRSQSIPSGVKTVNLAGEPLENQLVQQLYGQATIKAVYNLYGPSEDTTYSTYGLMEKGGRDAPTIGRPISNTLVYILDSNFQPVPIGVPGEMYIAGEGLARGYLKQAELTAEKFIFWNGKRLYKTGDLARYQRNGQIQFLGRLDHQVKIRGYRIETGEIQAILNEHPQVKETVVLAREDKFGTKGLVAYIVVESETPEVSETEQIYKLKQYLKERLPEYMIPSRFVLLPQLPLTPNGKVDRKALPVPEMVSSVSTEYVAPETEAEKVLTEIWKEVLGIEKVGIYDNFFKVGGDSIITIQIVTRAQKAGIQLTTKQLLQNQTIAEQAAVAGAMASVQHQQGLVTGEIPLTPIQHWFFEQNLQQMYHFNQSLLLSVSPQIKPDLLSKVVEKILEHHDALRLRYHKTSNYWQQINSGVSESIPFHVVDLSKLSETEQLTLLEQTATAQQASLNLTNGPIMRVVLFNLGSQVEGRLLIIIHHLAVDGVCWRILLEDLFEAYNQLSKGESIKLPEKTTAFQDWAVRLVEYGQSQKLQQELDYWLNQPWSGIVSLPIDYPEGKANNTVGNAVNVTQTLSQEQTTALLQEVPSAYNTQINDVLLTGLVVSLGEWMGTETVLIDLEGHGREELFADVDLSRTVGWFTSMFPVKLQLSSEEIGEVLKSVKEQLRKIPDRGIGYGILRYLNQDEQIRTQLAALPPAEVSFNYLGQFKSSQSQQVNWQRAWESVGANHSPQINRTHLLDINALIVEGQLQIIWTYNSCIHKDTTIVNLAENYIETVQNIISHCQSLEVGGYTPSDFSMVNLSQEKLDRLIAKFN</sequence>
<dbReference type="InterPro" id="IPR023213">
    <property type="entry name" value="CAT-like_dom_sf"/>
</dbReference>
<comment type="cofactor">
    <cofactor evidence="1">
        <name>pantetheine 4'-phosphate</name>
        <dbReference type="ChEBI" id="CHEBI:47942"/>
    </cofactor>
</comment>
<feature type="domain" description="Carrier" evidence="6">
    <location>
        <begin position="1028"/>
        <end position="1102"/>
    </location>
</feature>